<evidence type="ECO:0000256" key="13">
    <source>
        <dbReference type="ARBA" id="ARBA00038849"/>
    </source>
</evidence>
<comment type="caution">
    <text evidence="22">The sequence shown here is derived from an EMBL/GenBank/DDBJ whole genome shotgun (WGS) entry which is preliminary data.</text>
</comment>
<dbReference type="PRINTS" id="PR00080">
    <property type="entry name" value="SDRFAMILY"/>
</dbReference>
<evidence type="ECO:0000256" key="20">
    <source>
        <dbReference type="ARBA" id="ARBA00049559"/>
    </source>
</evidence>
<keyword evidence="23" id="KW-1185">Reference proteome</keyword>
<dbReference type="Pfam" id="PF13561">
    <property type="entry name" value="adh_short_C2"/>
    <property type="match status" value="1"/>
</dbReference>
<dbReference type="EMBL" id="JAGEUA010000009">
    <property type="protein sequence ID" value="KAL0967030.1"/>
    <property type="molecule type" value="Genomic_DNA"/>
</dbReference>
<keyword evidence="4" id="KW-0597">Phosphoprotein</keyword>
<evidence type="ECO:0000313" key="22">
    <source>
        <dbReference type="EMBL" id="KAL0967030.1"/>
    </source>
</evidence>
<evidence type="ECO:0000256" key="5">
    <source>
        <dbReference type="ARBA" id="ARBA00022832"/>
    </source>
</evidence>
<comment type="catalytic activity">
    <reaction evidence="20">
        <text>(2E)-octenoyl-CoA + NADPH + H(+) = octanoyl-CoA + NADP(+)</text>
        <dbReference type="Rhea" id="RHEA:44952"/>
        <dbReference type="ChEBI" id="CHEBI:15378"/>
        <dbReference type="ChEBI" id="CHEBI:57386"/>
        <dbReference type="ChEBI" id="CHEBI:57783"/>
        <dbReference type="ChEBI" id="CHEBI:58349"/>
        <dbReference type="ChEBI" id="CHEBI:62242"/>
    </reaction>
    <physiologicalReaction direction="left-to-right" evidence="20">
        <dbReference type="Rhea" id="RHEA:44953"/>
    </physiologicalReaction>
</comment>
<organism evidence="22 23">
    <name type="scientific">Umbra pygmaea</name>
    <name type="common">Eastern mudminnow</name>
    <dbReference type="NCBI Taxonomy" id="75934"/>
    <lineage>
        <taxon>Eukaryota</taxon>
        <taxon>Metazoa</taxon>
        <taxon>Chordata</taxon>
        <taxon>Craniata</taxon>
        <taxon>Vertebrata</taxon>
        <taxon>Euteleostomi</taxon>
        <taxon>Actinopterygii</taxon>
        <taxon>Neopterygii</taxon>
        <taxon>Teleostei</taxon>
        <taxon>Protacanthopterygii</taxon>
        <taxon>Esociformes</taxon>
        <taxon>Umbridae</taxon>
        <taxon>Umbra</taxon>
    </lineage>
</organism>
<protein>
    <recommendedName>
        <fullName evidence="14">Peroxisomal trans-2-enoyl-CoA reductase</fullName>
        <ecNumber evidence="13">1.3.1.38</ecNumber>
    </recommendedName>
</protein>
<evidence type="ECO:0000256" key="17">
    <source>
        <dbReference type="ARBA" id="ARBA00049108"/>
    </source>
</evidence>
<reference evidence="22 23" key="1">
    <citation type="submission" date="2024-06" db="EMBL/GenBank/DDBJ databases">
        <authorList>
            <person name="Pan Q."/>
            <person name="Wen M."/>
            <person name="Jouanno E."/>
            <person name="Zahm M."/>
            <person name="Klopp C."/>
            <person name="Cabau C."/>
            <person name="Louis A."/>
            <person name="Berthelot C."/>
            <person name="Parey E."/>
            <person name="Roest Crollius H."/>
            <person name="Montfort J."/>
            <person name="Robinson-Rechavi M."/>
            <person name="Bouchez O."/>
            <person name="Lampietro C."/>
            <person name="Lopez Roques C."/>
            <person name="Donnadieu C."/>
            <person name="Postlethwait J."/>
            <person name="Bobe J."/>
            <person name="Verreycken H."/>
            <person name="Guiguen Y."/>
        </authorList>
    </citation>
    <scope>NUCLEOTIDE SEQUENCE [LARGE SCALE GENOMIC DNA]</scope>
    <source>
        <strain evidence="22">Up_M1</strain>
        <tissue evidence="22">Testis</tissue>
    </source>
</reference>
<keyword evidence="8" id="KW-0443">Lipid metabolism</keyword>
<dbReference type="InterPro" id="IPR052388">
    <property type="entry name" value="Peroxisomal_t2-enoyl-CoA_red"/>
</dbReference>
<comment type="catalytic activity">
    <reaction evidence="15">
        <text>(2E)-dodecenoyl-CoA + NADPH + H(+) = dodecanoyl-CoA + NADP(+)</text>
        <dbReference type="Rhea" id="RHEA:44964"/>
        <dbReference type="ChEBI" id="CHEBI:15378"/>
        <dbReference type="ChEBI" id="CHEBI:57330"/>
        <dbReference type="ChEBI" id="CHEBI:57375"/>
        <dbReference type="ChEBI" id="CHEBI:57783"/>
        <dbReference type="ChEBI" id="CHEBI:58349"/>
    </reaction>
    <physiologicalReaction direction="left-to-right" evidence="15">
        <dbReference type="Rhea" id="RHEA:44965"/>
    </physiologicalReaction>
</comment>
<comment type="catalytic activity">
    <reaction evidence="16">
        <text>(2E)-tetradecenoyl-CoA + NADPH + H(+) = tetradecanoyl-CoA + NADP(+)</text>
        <dbReference type="Rhea" id="RHEA:44968"/>
        <dbReference type="ChEBI" id="CHEBI:15378"/>
        <dbReference type="ChEBI" id="CHEBI:57385"/>
        <dbReference type="ChEBI" id="CHEBI:57783"/>
        <dbReference type="ChEBI" id="CHEBI:58349"/>
        <dbReference type="ChEBI" id="CHEBI:61405"/>
    </reaction>
    <physiologicalReaction direction="left-to-right" evidence="16">
        <dbReference type="Rhea" id="RHEA:44969"/>
    </physiologicalReaction>
</comment>
<proteinExistence type="predicted"/>
<dbReference type="GO" id="GO:0005777">
    <property type="term" value="C:peroxisome"/>
    <property type="evidence" value="ECO:0007669"/>
    <property type="project" value="UniProtKB-SubCell"/>
</dbReference>
<evidence type="ECO:0000256" key="15">
    <source>
        <dbReference type="ARBA" id="ARBA00047570"/>
    </source>
</evidence>
<keyword evidence="10" id="KW-0275">Fatty acid biosynthesis</keyword>
<gene>
    <name evidence="22" type="ORF">UPYG_G00303680</name>
</gene>
<evidence type="ECO:0000256" key="18">
    <source>
        <dbReference type="ARBA" id="ARBA00049251"/>
    </source>
</evidence>
<evidence type="ECO:0000256" key="10">
    <source>
        <dbReference type="ARBA" id="ARBA00023160"/>
    </source>
</evidence>
<accession>A0ABD0W7S6</accession>
<dbReference type="Gene3D" id="3.40.50.720">
    <property type="entry name" value="NAD(P)-binding Rossmann-like Domain"/>
    <property type="match status" value="1"/>
</dbReference>
<evidence type="ECO:0000256" key="21">
    <source>
        <dbReference type="SAM" id="Coils"/>
    </source>
</evidence>
<keyword evidence="9" id="KW-0576">Peroxisome</keyword>
<evidence type="ECO:0000256" key="7">
    <source>
        <dbReference type="ARBA" id="ARBA00023002"/>
    </source>
</evidence>
<evidence type="ECO:0000256" key="16">
    <source>
        <dbReference type="ARBA" id="ARBA00048686"/>
    </source>
</evidence>
<dbReference type="PANTHER" id="PTHR24317">
    <property type="entry name" value="PEROXISOMAL TRANS-2-ENOYL-COA REDUCTASE"/>
    <property type="match status" value="1"/>
</dbReference>
<evidence type="ECO:0000313" key="23">
    <source>
        <dbReference type="Proteomes" id="UP001557470"/>
    </source>
</evidence>
<keyword evidence="21" id="KW-0175">Coiled coil</keyword>
<sequence>MYGDLPWRASGINMAASSVFRTGLFNNKVAIVTGGGTGIGKAISSELLQLGCNVVISSRKLDRLEAAAEELKKSIPQSSSNTVTPVACNIRSEEEVQCLVASVLKKYGHIDYLVNNGGGQFSSPAENMSSKGWKAVVDTNLTGTFHCCKEVYTAWMKDHGGVIINIIANMWRGFPGMAHTGAARAAVDNLTKSLAIEWASSGVRVNAIAPGTIFSKTAMENYKELGPTVFQMSIPLCPSKRLGLPEEISPVVCFLLSPAASYISGATLRVDAGQSLYQSMWEIPDHSAWPAAPEGENLDALKDLLKTMSKL</sequence>
<dbReference type="GO" id="GO:0019166">
    <property type="term" value="F:trans-2-enoyl-CoA reductase (NADPH) activity"/>
    <property type="evidence" value="ECO:0007669"/>
    <property type="project" value="UniProtKB-EC"/>
</dbReference>
<evidence type="ECO:0000256" key="2">
    <source>
        <dbReference type="ARBA" id="ARBA00005194"/>
    </source>
</evidence>
<dbReference type="CDD" id="cd05369">
    <property type="entry name" value="TER_DECR_SDR_a"/>
    <property type="match status" value="1"/>
</dbReference>
<feature type="coiled-coil region" evidence="21">
    <location>
        <begin position="54"/>
        <end position="81"/>
    </location>
</feature>
<dbReference type="InterPro" id="IPR002347">
    <property type="entry name" value="SDR_fam"/>
</dbReference>
<evidence type="ECO:0000256" key="4">
    <source>
        <dbReference type="ARBA" id="ARBA00022553"/>
    </source>
</evidence>
<evidence type="ECO:0000256" key="9">
    <source>
        <dbReference type="ARBA" id="ARBA00023140"/>
    </source>
</evidence>
<keyword evidence="7" id="KW-0560">Oxidoreductase</keyword>
<dbReference type="EC" id="1.3.1.38" evidence="13"/>
<name>A0ABD0W7S6_UMBPY</name>
<evidence type="ECO:0000256" key="12">
    <source>
        <dbReference type="ARBA" id="ARBA00038622"/>
    </source>
</evidence>
<evidence type="ECO:0000256" key="1">
    <source>
        <dbReference type="ARBA" id="ARBA00004275"/>
    </source>
</evidence>
<keyword evidence="6" id="KW-0521">NADP</keyword>
<evidence type="ECO:0000256" key="8">
    <source>
        <dbReference type="ARBA" id="ARBA00023098"/>
    </source>
</evidence>
<comment type="pathway">
    <text evidence="2">Lipid metabolism; fatty acid biosynthesis.</text>
</comment>
<comment type="subcellular location">
    <subcellularLocation>
        <location evidence="1">Peroxisome</location>
    </subcellularLocation>
</comment>
<evidence type="ECO:0000256" key="6">
    <source>
        <dbReference type="ARBA" id="ARBA00022857"/>
    </source>
</evidence>
<dbReference type="SUPFAM" id="SSF51735">
    <property type="entry name" value="NAD(P)-binding Rossmann-fold domains"/>
    <property type="match status" value="1"/>
</dbReference>
<comment type="catalytic activity">
    <reaction evidence="18">
        <text>a (2E)-enoyl-CoA + NADPH + H(+) = a 2,3-saturated acyl-CoA + NADP(+)</text>
        <dbReference type="Rhea" id="RHEA:33763"/>
        <dbReference type="ChEBI" id="CHEBI:15378"/>
        <dbReference type="ChEBI" id="CHEBI:57783"/>
        <dbReference type="ChEBI" id="CHEBI:58349"/>
        <dbReference type="ChEBI" id="CHEBI:58856"/>
        <dbReference type="ChEBI" id="CHEBI:65111"/>
        <dbReference type="EC" id="1.3.1.38"/>
    </reaction>
    <physiologicalReaction direction="left-to-right" evidence="18">
        <dbReference type="Rhea" id="RHEA:33764"/>
    </physiologicalReaction>
</comment>
<keyword evidence="3" id="KW-0444">Lipid biosynthesis</keyword>
<comment type="function">
    <text evidence="11">Participates in chain elongation of fatty acids. Catalyzes the reduction of trans-2-enoyl-CoAs of varying chain lengths from 6:1 to 16:1, having maximum activity with 10:1 CoA. Has no 2,4-dienoyl-CoA reductase activity.</text>
</comment>
<comment type="subunit">
    <text evidence="12">Interacts with PEX5, probably required to target it into peroxisomes.</text>
</comment>
<keyword evidence="5" id="KW-0276">Fatty acid metabolism</keyword>
<comment type="catalytic activity">
    <reaction evidence="17">
        <text>(2E)-hexenoyl-CoA + NADPH + H(+) = hexanoyl-CoA + NADP(+)</text>
        <dbReference type="Rhea" id="RHEA:44956"/>
        <dbReference type="ChEBI" id="CHEBI:15378"/>
        <dbReference type="ChEBI" id="CHEBI:57783"/>
        <dbReference type="ChEBI" id="CHEBI:58349"/>
        <dbReference type="ChEBI" id="CHEBI:62077"/>
        <dbReference type="ChEBI" id="CHEBI:62620"/>
    </reaction>
    <physiologicalReaction direction="left-to-right" evidence="17">
        <dbReference type="Rhea" id="RHEA:44957"/>
    </physiologicalReaction>
</comment>
<comment type="catalytic activity">
    <reaction evidence="19">
        <text>(2E)-decenoyl-CoA + NADPH + H(+) = decanoyl-CoA + NADP(+)</text>
        <dbReference type="Rhea" id="RHEA:44960"/>
        <dbReference type="ChEBI" id="CHEBI:15378"/>
        <dbReference type="ChEBI" id="CHEBI:57783"/>
        <dbReference type="ChEBI" id="CHEBI:58349"/>
        <dbReference type="ChEBI" id="CHEBI:61406"/>
        <dbReference type="ChEBI" id="CHEBI:61430"/>
    </reaction>
    <physiologicalReaction direction="left-to-right" evidence="19">
        <dbReference type="Rhea" id="RHEA:44961"/>
    </physiologicalReaction>
</comment>
<dbReference type="FunFam" id="3.40.50.720:FF:000335">
    <property type="entry name" value="Peroxisomal trans-2-enoyl-CoA reductase"/>
    <property type="match status" value="1"/>
</dbReference>
<dbReference type="GO" id="GO:0006633">
    <property type="term" value="P:fatty acid biosynthetic process"/>
    <property type="evidence" value="ECO:0007669"/>
    <property type="project" value="UniProtKB-KW"/>
</dbReference>
<dbReference type="InterPro" id="IPR036291">
    <property type="entry name" value="NAD(P)-bd_dom_sf"/>
</dbReference>
<dbReference type="PRINTS" id="PR00081">
    <property type="entry name" value="GDHRDH"/>
</dbReference>
<dbReference type="PANTHER" id="PTHR24317:SF7">
    <property type="entry name" value="PEROXISOMAL TRANS-2-ENOYL-COA REDUCTASE"/>
    <property type="match status" value="1"/>
</dbReference>
<dbReference type="AlphaFoldDB" id="A0ABD0W7S6"/>
<evidence type="ECO:0000256" key="3">
    <source>
        <dbReference type="ARBA" id="ARBA00022516"/>
    </source>
</evidence>
<evidence type="ECO:0000256" key="19">
    <source>
        <dbReference type="ARBA" id="ARBA00049386"/>
    </source>
</evidence>
<evidence type="ECO:0000256" key="14">
    <source>
        <dbReference type="ARBA" id="ARBA00041063"/>
    </source>
</evidence>
<evidence type="ECO:0000256" key="11">
    <source>
        <dbReference type="ARBA" id="ARBA00037124"/>
    </source>
</evidence>
<dbReference type="Proteomes" id="UP001557470">
    <property type="component" value="Unassembled WGS sequence"/>
</dbReference>